<dbReference type="PANTHER" id="PTHR30345:SF0">
    <property type="entry name" value="DNA DAMAGE-REPAIR_TOLERATION PROTEIN DRT102"/>
    <property type="match status" value="1"/>
</dbReference>
<dbReference type="Gene3D" id="3.40.1400.10">
    <property type="entry name" value="Sugar-phosphate isomerase, RpiB/LacA/LacB"/>
    <property type="match status" value="1"/>
</dbReference>
<sequence length="149" mass="16425">MKVYVGTDHRGVDFKKQVLNIIQKFGHEVVDVEGTKDSDGRVDYPEVACKVATEVVQSEDRRGVLICMSGIGQAIAANKVQGAYAALCYNAEAAALSRQHNNVNILVLSSKFTEPDSLEDILTAWFSAEFEGGRHQKRVDLIKKIEGEQ</sequence>
<dbReference type="InterPro" id="IPR003500">
    <property type="entry name" value="RpiB_LacA_LacB"/>
</dbReference>
<accession>A0A3B1DIV1</accession>
<gene>
    <name evidence="1" type="ORF">MNBD_UNCLBAC01-1137</name>
</gene>
<dbReference type="InterPro" id="IPR036569">
    <property type="entry name" value="RpiB_LacA_LacB_sf"/>
</dbReference>
<name>A0A3B1DIV1_9ZZZZ</name>
<dbReference type="SUPFAM" id="SSF89623">
    <property type="entry name" value="Ribose/Galactose isomerase RpiB/AlsB"/>
    <property type="match status" value="1"/>
</dbReference>
<keyword evidence="1" id="KW-0413">Isomerase</keyword>
<protein>
    <submittedName>
        <fullName evidence="1">Ribose 5-phosphate isomerase B</fullName>
        <ecNumber evidence="1">5.3.1.6</ecNumber>
    </submittedName>
</protein>
<dbReference type="AlphaFoldDB" id="A0A3B1DIV1"/>
<dbReference type="Pfam" id="PF02502">
    <property type="entry name" value="LacAB_rpiB"/>
    <property type="match status" value="1"/>
</dbReference>
<dbReference type="PIRSF" id="PIRSF005384">
    <property type="entry name" value="RpiB_LacA_B"/>
    <property type="match status" value="1"/>
</dbReference>
<dbReference type="GO" id="GO:0009052">
    <property type="term" value="P:pentose-phosphate shunt, non-oxidative branch"/>
    <property type="evidence" value="ECO:0007669"/>
    <property type="project" value="TreeGrafter"/>
</dbReference>
<proteinExistence type="predicted"/>
<organism evidence="1">
    <name type="scientific">hydrothermal vent metagenome</name>
    <dbReference type="NCBI Taxonomy" id="652676"/>
    <lineage>
        <taxon>unclassified sequences</taxon>
        <taxon>metagenomes</taxon>
        <taxon>ecological metagenomes</taxon>
    </lineage>
</organism>
<dbReference type="EMBL" id="UOGJ01000075">
    <property type="protein sequence ID" value="VAX35938.1"/>
    <property type="molecule type" value="Genomic_DNA"/>
</dbReference>
<dbReference type="PANTHER" id="PTHR30345">
    <property type="entry name" value="RIBOSE-5-PHOSPHATE ISOMERASE B"/>
    <property type="match status" value="1"/>
</dbReference>
<reference evidence="1" key="1">
    <citation type="submission" date="2018-06" db="EMBL/GenBank/DDBJ databases">
        <authorList>
            <person name="Zhirakovskaya E."/>
        </authorList>
    </citation>
    <scope>NUCLEOTIDE SEQUENCE</scope>
</reference>
<dbReference type="GO" id="GO:0019316">
    <property type="term" value="P:D-allose catabolic process"/>
    <property type="evidence" value="ECO:0007669"/>
    <property type="project" value="TreeGrafter"/>
</dbReference>
<dbReference type="NCBIfam" id="NF004051">
    <property type="entry name" value="PRK05571.1"/>
    <property type="match status" value="1"/>
</dbReference>
<dbReference type="EC" id="5.3.1.6" evidence="1"/>
<dbReference type="GO" id="GO:0004751">
    <property type="term" value="F:ribose-5-phosphate isomerase activity"/>
    <property type="evidence" value="ECO:0007669"/>
    <property type="project" value="UniProtKB-EC"/>
</dbReference>
<dbReference type="NCBIfam" id="TIGR00689">
    <property type="entry name" value="rpiB_lacA_lacB"/>
    <property type="match status" value="1"/>
</dbReference>
<evidence type="ECO:0000313" key="1">
    <source>
        <dbReference type="EMBL" id="VAX35938.1"/>
    </source>
</evidence>